<evidence type="ECO:0000256" key="1">
    <source>
        <dbReference type="SAM" id="Phobius"/>
    </source>
</evidence>
<dbReference type="KEGG" id="gtr:GLOTRDRAFT_93424"/>
<feature type="transmembrane region" description="Helical" evidence="1">
    <location>
        <begin position="95"/>
        <end position="116"/>
    </location>
</feature>
<feature type="transmembrane region" description="Helical" evidence="1">
    <location>
        <begin position="307"/>
        <end position="328"/>
    </location>
</feature>
<name>S7Q8P0_GLOTA</name>
<sequence>MYSLNINLLDFAALKRLVVNTFGGGTAPPEVVDRPAAWVKTYIQPTRTHSGSPTRTYGSGLSGPVDNVLALVLFIIGSFLLFTSTGPLRRQGDGAVFTIQWCCELISLLFLLPGAFPFEFSPTRVYRWALALARTSLRVAFRPLQYSLFVFVGLQDLRNSQSLNEKVILTSALLTWLIVIASAFHLAWTLCVKTKGEKYERFSSAVCSLASAGLLVGSWIALNNLEHRWYLNAIPRRGQEGFYPVEAHMTNEAILMVLEAWCYIAWYFLGVPVCSRWLHYSCTVLTPYKDVIARKAWNIANVVPAPFLFALVLAVAVTLLILAAARCVKSRIRRIRADAAFILLYCLDFTKVSSNAKYYSRVFKAGSAPRSRHRFLPAPKASFSENSYEDIFGDLLADLDAMKQEREEDAPVTPQAAAPTPPAPFVIPVREQSTEELIYDSSSGQARLASLGPDFKPMEGKGWTDMAPLPLWNAISRVCEDEFHRNPADFHGFSWELALLRHEVQSVALDEGVSSSSTSTPLPSHGSLQGLHATLDSGKWGRLTKEKLYARGRLINSDSFDDMARVEEGVVLMHDVSCPLFSYTPTFTFIEAEVDDLVKFLIIQFISLYSVIHHYSFGSGTREGPPSSRYRILSTHPLATFGYVIDAPVVLAINVFVLLLPIYVFVSISFHPSRCIYICSISTGCACAIKSNGRMFYRPPRSFNIFLSLFAPCYSNGRVLTVLYAHSTLCPMLVSKAPLLVAVSLRQLSSYWNS</sequence>
<keyword evidence="1" id="KW-1133">Transmembrane helix</keyword>
<proteinExistence type="predicted"/>
<keyword evidence="1" id="KW-0812">Transmembrane</keyword>
<dbReference type="Proteomes" id="UP000030669">
    <property type="component" value="Unassembled WGS sequence"/>
</dbReference>
<dbReference type="RefSeq" id="XP_007865918.1">
    <property type="nucleotide sequence ID" value="XM_007867727.1"/>
</dbReference>
<dbReference type="GeneID" id="19309493"/>
<dbReference type="HOGENOM" id="CLU_391300_0_0_1"/>
<feature type="transmembrane region" description="Helical" evidence="1">
    <location>
        <begin position="638"/>
        <end position="666"/>
    </location>
</feature>
<feature type="transmembrane region" description="Helical" evidence="1">
    <location>
        <begin position="167"/>
        <end position="190"/>
    </location>
</feature>
<feature type="transmembrane region" description="Helical" evidence="1">
    <location>
        <begin position="202"/>
        <end position="222"/>
    </location>
</feature>
<dbReference type="AlphaFoldDB" id="S7Q8P0"/>
<accession>S7Q8P0</accession>
<gene>
    <name evidence="2" type="ORF">GLOTRDRAFT_93424</name>
</gene>
<organism evidence="2 3">
    <name type="scientific">Gloeophyllum trabeum (strain ATCC 11539 / FP-39264 / Madison 617)</name>
    <name type="common">Brown rot fungus</name>
    <dbReference type="NCBI Taxonomy" id="670483"/>
    <lineage>
        <taxon>Eukaryota</taxon>
        <taxon>Fungi</taxon>
        <taxon>Dikarya</taxon>
        <taxon>Basidiomycota</taxon>
        <taxon>Agaricomycotina</taxon>
        <taxon>Agaricomycetes</taxon>
        <taxon>Gloeophyllales</taxon>
        <taxon>Gloeophyllaceae</taxon>
        <taxon>Gloeophyllum</taxon>
    </lineage>
</organism>
<keyword evidence="1" id="KW-0472">Membrane</keyword>
<protein>
    <submittedName>
        <fullName evidence="2">Uncharacterized protein</fullName>
    </submittedName>
</protein>
<dbReference type="EMBL" id="KB469301">
    <property type="protein sequence ID" value="EPQ55897.1"/>
    <property type="molecule type" value="Genomic_DNA"/>
</dbReference>
<keyword evidence="3" id="KW-1185">Reference proteome</keyword>
<evidence type="ECO:0000313" key="3">
    <source>
        <dbReference type="Proteomes" id="UP000030669"/>
    </source>
</evidence>
<reference evidence="2 3" key="1">
    <citation type="journal article" date="2012" name="Science">
        <title>The Paleozoic origin of enzymatic lignin decomposition reconstructed from 31 fungal genomes.</title>
        <authorList>
            <person name="Floudas D."/>
            <person name="Binder M."/>
            <person name="Riley R."/>
            <person name="Barry K."/>
            <person name="Blanchette R.A."/>
            <person name="Henrissat B."/>
            <person name="Martinez A.T."/>
            <person name="Otillar R."/>
            <person name="Spatafora J.W."/>
            <person name="Yadav J.S."/>
            <person name="Aerts A."/>
            <person name="Benoit I."/>
            <person name="Boyd A."/>
            <person name="Carlson A."/>
            <person name="Copeland A."/>
            <person name="Coutinho P.M."/>
            <person name="de Vries R.P."/>
            <person name="Ferreira P."/>
            <person name="Findley K."/>
            <person name="Foster B."/>
            <person name="Gaskell J."/>
            <person name="Glotzer D."/>
            <person name="Gorecki P."/>
            <person name="Heitman J."/>
            <person name="Hesse C."/>
            <person name="Hori C."/>
            <person name="Igarashi K."/>
            <person name="Jurgens J.A."/>
            <person name="Kallen N."/>
            <person name="Kersten P."/>
            <person name="Kohler A."/>
            <person name="Kuees U."/>
            <person name="Kumar T.K.A."/>
            <person name="Kuo A."/>
            <person name="LaButti K."/>
            <person name="Larrondo L.F."/>
            <person name="Lindquist E."/>
            <person name="Ling A."/>
            <person name="Lombard V."/>
            <person name="Lucas S."/>
            <person name="Lundell T."/>
            <person name="Martin R."/>
            <person name="McLaughlin D.J."/>
            <person name="Morgenstern I."/>
            <person name="Morin E."/>
            <person name="Murat C."/>
            <person name="Nagy L.G."/>
            <person name="Nolan M."/>
            <person name="Ohm R.A."/>
            <person name="Patyshakuliyeva A."/>
            <person name="Rokas A."/>
            <person name="Ruiz-Duenas F.J."/>
            <person name="Sabat G."/>
            <person name="Salamov A."/>
            <person name="Samejima M."/>
            <person name="Schmutz J."/>
            <person name="Slot J.C."/>
            <person name="St John F."/>
            <person name="Stenlid J."/>
            <person name="Sun H."/>
            <person name="Sun S."/>
            <person name="Syed K."/>
            <person name="Tsang A."/>
            <person name="Wiebenga A."/>
            <person name="Young D."/>
            <person name="Pisabarro A."/>
            <person name="Eastwood D.C."/>
            <person name="Martin F."/>
            <person name="Cullen D."/>
            <person name="Grigoriev I.V."/>
            <person name="Hibbett D.S."/>
        </authorList>
    </citation>
    <scope>NUCLEOTIDE SEQUENCE [LARGE SCALE GENOMIC DNA]</scope>
    <source>
        <strain evidence="2 3">ATCC 11539</strain>
    </source>
</reference>
<evidence type="ECO:0000313" key="2">
    <source>
        <dbReference type="EMBL" id="EPQ55897.1"/>
    </source>
</evidence>
<feature type="transmembrane region" description="Helical" evidence="1">
    <location>
        <begin position="68"/>
        <end position="88"/>
    </location>
</feature>